<evidence type="ECO:0000313" key="3">
    <source>
        <dbReference type="Proteomes" id="UP000092443"/>
    </source>
</evidence>
<feature type="region of interest" description="Disordered" evidence="1">
    <location>
        <begin position="1"/>
        <end position="34"/>
    </location>
</feature>
<sequence>MTLPSVTPVNGCDDDSDMFGPPRSSPPIGYHHHRSRVPMISPKLRQREERKRILQLCAHKLERIKDSETNLRRSVCINNTYCRLTDELRREKQSRYLANLPRSESKPETARDNIFNPYNSCGIDNNNHHQLTANKSMAHGEHLAHQNSINSMKSIDHCSDSNVLQSNHCNMNIIINENSSCDSHSSTSASLANTLTATTITSTTTGTTISTTITTNATSSIRKRQLCSSNIDNDLEILDRELSAINSPMPLIDPEITQGAEQLEKAISSRKRQRSEDESDRLVREALSQFYIPPQRLISAIEDCPLDIVNMGSISPKCPKMPNGSNDLELDFDMNQNQKEFEVIMDALRLGSPSPTPSVGSDTCGQAAMMSETNGGVFHNLVVTSLET</sequence>
<proteinExistence type="predicted"/>
<dbReference type="RefSeq" id="XP_037900087.1">
    <property type="nucleotide sequence ID" value="XM_038044159.1"/>
</dbReference>
<accession>A0A9C5ZQX4</accession>
<organism evidence="3 4">
    <name type="scientific">Glossina fuscipes</name>
    <dbReference type="NCBI Taxonomy" id="7396"/>
    <lineage>
        <taxon>Eukaryota</taxon>
        <taxon>Metazoa</taxon>
        <taxon>Ecdysozoa</taxon>
        <taxon>Arthropoda</taxon>
        <taxon>Hexapoda</taxon>
        <taxon>Insecta</taxon>
        <taxon>Pterygota</taxon>
        <taxon>Neoptera</taxon>
        <taxon>Endopterygota</taxon>
        <taxon>Diptera</taxon>
        <taxon>Brachycera</taxon>
        <taxon>Muscomorpha</taxon>
        <taxon>Hippoboscoidea</taxon>
        <taxon>Glossinidae</taxon>
        <taxon>Glossina</taxon>
    </lineage>
</organism>
<dbReference type="GeneID" id="119644566"/>
<keyword evidence="3" id="KW-1185">Reference proteome</keyword>
<evidence type="ECO:0000256" key="1">
    <source>
        <dbReference type="SAM" id="MobiDB-lite"/>
    </source>
</evidence>
<dbReference type="Pfam" id="PF06031">
    <property type="entry name" value="SERTA"/>
    <property type="match status" value="1"/>
</dbReference>
<dbReference type="AlphaFoldDB" id="A0A9C5ZQX4"/>
<evidence type="ECO:0000313" key="4">
    <source>
        <dbReference type="RefSeq" id="XP_037900087.1"/>
    </source>
</evidence>
<dbReference type="PROSITE" id="PS51053">
    <property type="entry name" value="SERTA"/>
    <property type="match status" value="1"/>
</dbReference>
<name>A0A9C5ZQX4_9MUSC</name>
<dbReference type="KEGG" id="gfs:119644566"/>
<gene>
    <name evidence="4" type="primary">LOC119644566</name>
</gene>
<reference evidence="4" key="1">
    <citation type="submission" date="2025-08" db="UniProtKB">
        <authorList>
            <consortium name="RefSeq"/>
        </authorList>
    </citation>
    <scope>IDENTIFICATION</scope>
    <source>
        <tissue evidence="4">Whole body pupa</tissue>
    </source>
</reference>
<dbReference type="InterPro" id="IPR009263">
    <property type="entry name" value="SERTA_dom"/>
</dbReference>
<protein>
    <submittedName>
        <fullName evidence="4">Uncharacterized protein LOC119644566</fullName>
    </submittedName>
</protein>
<dbReference type="Proteomes" id="UP000092443">
    <property type="component" value="Unplaced"/>
</dbReference>
<evidence type="ECO:0000259" key="2">
    <source>
        <dbReference type="PROSITE" id="PS51053"/>
    </source>
</evidence>
<feature type="domain" description="SERTA" evidence="2">
    <location>
        <begin position="46"/>
        <end position="92"/>
    </location>
</feature>